<evidence type="ECO:0000313" key="1">
    <source>
        <dbReference type="EMBL" id="KAJ4935348.1"/>
    </source>
</evidence>
<name>A0AAD6B2G5_9TELE</name>
<keyword evidence="2" id="KW-1185">Reference proteome</keyword>
<dbReference type="Proteomes" id="UP001219934">
    <property type="component" value="Unassembled WGS sequence"/>
</dbReference>
<dbReference type="EMBL" id="JAPTMU010000011">
    <property type="protein sequence ID" value="KAJ4935348.1"/>
    <property type="molecule type" value="Genomic_DNA"/>
</dbReference>
<organism evidence="1 2">
    <name type="scientific">Pogonophryne albipinna</name>
    <dbReference type="NCBI Taxonomy" id="1090488"/>
    <lineage>
        <taxon>Eukaryota</taxon>
        <taxon>Metazoa</taxon>
        <taxon>Chordata</taxon>
        <taxon>Craniata</taxon>
        <taxon>Vertebrata</taxon>
        <taxon>Euteleostomi</taxon>
        <taxon>Actinopterygii</taxon>
        <taxon>Neopterygii</taxon>
        <taxon>Teleostei</taxon>
        <taxon>Neoteleostei</taxon>
        <taxon>Acanthomorphata</taxon>
        <taxon>Eupercaria</taxon>
        <taxon>Perciformes</taxon>
        <taxon>Notothenioidei</taxon>
        <taxon>Pogonophryne</taxon>
    </lineage>
</organism>
<dbReference type="AlphaFoldDB" id="A0AAD6B2G5"/>
<comment type="caution">
    <text evidence="1">The sequence shown here is derived from an EMBL/GenBank/DDBJ whole genome shotgun (WGS) entry which is preliminary data.</text>
</comment>
<gene>
    <name evidence="1" type="ORF">JOQ06_016884</name>
</gene>
<reference evidence="1" key="1">
    <citation type="submission" date="2022-11" db="EMBL/GenBank/DDBJ databases">
        <title>Chromosome-level genome of Pogonophryne albipinna.</title>
        <authorList>
            <person name="Jo E."/>
        </authorList>
    </citation>
    <scope>NUCLEOTIDE SEQUENCE</scope>
    <source>
        <strain evidence="1">SGF0006</strain>
        <tissue evidence="1">Muscle</tissue>
    </source>
</reference>
<sequence>DLASVTTDPTDCGKHFKESHRHMKEDAHHKQALFLLRQLTGQGLIARCRGMEQLTAGVRHKAPIGQQSITKAYSQHISINA</sequence>
<evidence type="ECO:0000313" key="2">
    <source>
        <dbReference type="Proteomes" id="UP001219934"/>
    </source>
</evidence>
<accession>A0AAD6B2G5</accession>
<protein>
    <submittedName>
        <fullName evidence="1">Uncharacterized protein</fullName>
    </submittedName>
</protein>
<feature type="non-terminal residue" evidence="1">
    <location>
        <position position="1"/>
    </location>
</feature>
<feature type="non-terminal residue" evidence="1">
    <location>
        <position position="81"/>
    </location>
</feature>
<proteinExistence type="predicted"/>